<name>A0ABS1U3H2_9PROT</name>
<evidence type="ECO:0000313" key="2">
    <source>
        <dbReference type="Proteomes" id="UP000660885"/>
    </source>
</evidence>
<evidence type="ECO:0000313" key="1">
    <source>
        <dbReference type="EMBL" id="MBL6079219.1"/>
    </source>
</evidence>
<gene>
    <name evidence="1" type="ORF">JMJ56_14465</name>
</gene>
<proteinExistence type="predicted"/>
<feature type="non-terminal residue" evidence="1">
    <location>
        <position position="60"/>
    </location>
</feature>
<reference evidence="1 2" key="1">
    <citation type="submission" date="2021-01" db="EMBL/GenBank/DDBJ databases">
        <title>Belnapia mucosa sp. nov. and Belnapia arida sp. nov., isolated from the Tabernas Desert (Almeria, Spain).</title>
        <authorList>
            <person name="Molina-Menor E."/>
            <person name="Vidal-Verdu A."/>
            <person name="Calonge A."/>
            <person name="Satari L."/>
            <person name="Pereto J."/>
            <person name="Porcar M."/>
        </authorList>
    </citation>
    <scope>NUCLEOTIDE SEQUENCE [LARGE SCALE GENOMIC DNA]</scope>
    <source>
        <strain evidence="1 2">T18</strain>
    </source>
</reference>
<organism evidence="1 2">
    <name type="scientific">Belnapia arida</name>
    <dbReference type="NCBI Taxonomy" id="2804533"/>
    <lineage>
        <taxon>Bacteria</taxon>
        <taxon>Pseudomonadati</taxon>
        <taxon>Pseudomonadota</taxon>
        <taxon>Alphaproteobacteria</taxon>
        <taxon>Acetobacterales</taxon>
        <taxon>Roseomonadaceae</taxon>
        <taxon>Belnapia</taxon>
    </lineage>
</organism>
<dbReference type="EMBL" id="JAETWB010000005">
    <property type="protein sequence ID" value="MBL6079219.1"/>
    <property type="molecule type" value="Genomic_DNA"/>
</dbReference>
<sequence length="60" mass="6834">MDNELLRFARLAVTVARRVAPTPSRFATPTYTPASLFALLLLRERLRLTYRGLEDLLCLA</sequence>
<accession>A0ABS1U3H2</accession>
<keyword evidence="2" id="KW-1185">Reference proteome</keyword>
<dbReference type="RefSeq" id="WP_202832463.1">
    <property type="nucleotide sequence ID" value="NZ_JAETWB010000005.1"/>
</dbReference>
<comment type="caution">
    <text evidence="1">The sequence shown here is derived from an EMBL/GenBank/DDBJ whole genome shotgun (WGS) entry which is preliminary data.</text>
</comment>
<dbReference type="Proteomes" id="UP000660885">
    <property type="component" value="Unassembled WGS sequence"/>
</dbReference>
<protein>
    <submittedName>
        <fullName evidence="1">Uncharacterized protein</fullName>
    </submittedName>
</protein>